<dbReference type="EMBL" id="JACIJD010000009">
    <property type="protein sequence ID" value="MBB5694306.1"/>
    <property type="molecule type" value="Genomic_DNA"/>
</dbReference>
<dbReference type="RefSeq" id="WP_184518165.1">
    <property type="nucleotide sequence ID" value="NZ_JACIJD010000009.1"/>
</dbReference>
<feature type="compositionally biased region" description="Low complexity" evidence="1">
    <location>
        <begin position="37"/>
        <end position="62"/>
    </location>
</feature>
<name>A0A840Y2D6_9PROT</name>
<proteinExistence type="predicted"/>
<organism evidence="3 4">
    <name type="scientific">Muricoccus pecuniae</name>
    <dbReference type="NCBI Taxonomy" id="693023"/>
    <lineage>
        <taxon>Bacteria</taxon>
        <taxon>Pseudomonadati</taxon>
        <taxon>Pseudomonadota</taxon>
        <taxon>Alphaproteobacteria</taxon>
        <taxon>Acetobacterales</taxon>
        <taxon>Roseomonadaceae</taxon>
        <taxon>Muricoccus</taxon>
    </lineage>
</organism>
<comment type="caution">
    <text evidence="3">The sequence shown here is derived from an EMBL/GenBank/DDBJ whole genome shotgun (WGS) entry which is preliminary data.</text>
</comment>
<sequence>MIRHALVPAALCAAVALSAAAASLAAAPALAQQRAQPAQNQAAQNQPAQAQNQGAAASNGPQRLGSFGEWTAATHQESGGKVCYAFTRIEGRNNALLTVTHRPQGRDQVALKIGRPFPRNAEVKVDVGNRELDFYTAGDNAFARDGRAAVAAFRGGREAEAKSPAANNRSTTETFPLAGFTAAYEAISRECPAGAAPRR</sequence>
<dbReference type="InterPro" id="IPR010642">
    <property type="entry name" value="Invasion_prot_B"/>
</dbReference>
<dbReference type="Pfam" id="PF06776">
    <property type="entry name" value="IalB"/>
    <property type="match status" value="1"/>
</dbReference>
<reference evidence="3 4" key="1">
    <citation type="submission" date="2020-08" db="EMBL/GenBank/DDBJ databases">
        <title>Genomic Encyclopedia of Type Strains, Phase IV (KMG-IV): sequencing the most valuable type-strain genomes for metagenomic binning, comparative biology and taxonomic classification.</title>
        <authorList>
            <person name="Goeker M."/>
        </authorList>
    </citation>
    <scope>NUCLEOTIDE SEQUENCE [LARGE SCALE GENOMIC DNA]</scope>
    <source>
        <strain evidence="3 4">DSM 25622</strain>
    </source>
</reference>
<evidence type="ECO:0008006" key="5">
    <source>
        <dbReference type="Google" id="ProtNLM"/>
    </source>
</evidence>
<dbReference type="AlphaFoldDB" id="A0A840Y2D6"/>
<feature type="region of interest" description="Disordered" evidence="1">
    <location>
        <begin position="37"/>
        <end position="66"/>
    </location>
</feature>
<protein>
    <recommendedName>
        <fullName evidence="5">Invasion protein IalB, involved in pathogenesis</fullName>
    </recommendedName>
</protein>
<dbReference type="InterPro" id="IPR038696">
    <property type="entry name" value="IalB_sf"/>
</dbReference>
<dbReference type="Gene3D" id="2.60.40.1880">
    <property type="entry name" value="Invasion associated locus B (IalB) protein"/>
    <property type="match status" value="1"/>
</dbReference>
<evidence type="ECO:0000313" key="4">
    <source>
        <dbReference type="Proteomes" id="UP000580654"/>
    </source>
</evidence>
<accession>A0A840Y2D6</accession>
<gene>
    <name evidence="3" type="ORF">FHS87_002351</name>
</gene>
<evidence type="ECO:0000256" key="2">
    <source>
        <dbReference type="SAM" id="SignalP"/>
    </source>
</evidence>
<evidence type="ECO:0000256" key="1">
    <source>
        <dbReference type="SAM" id="MobiDB-lite"/>
    </source>
</evidence>
<evidence type="ECO:0000313" key="3">
    <source>
        <dbReference type="EMBL" id="MBB5694306.1"/>
    </source>
</evidence>
<feature type="signal peptide" evidence="2">
    <location>
        <begin position="1"/>
        <end position="31"/>
    </location>
</feature>
<dbReference type="Proteomes" id="UP000580654">
    <property type="component" value="Unassembled WGS sequence"/>
</dbReference>
<keyword evidence="4" id="KW-1185">Reference proteome</keyword>
<feature type="chain" id="PRO_5032432146" description="Invasion protein IalB, involved in pathogenesis" evidence="2">
    <location>
        <begin position="32"/>
        <end position="199"/>
    </location>
</feature>
<keyword evidence="2" id="KW-0732">Signal</keyword>